<sequence length="60" mass="6790">MTRGTGHGCQCRRSETLARRFDSGVLTSWWNVEICASQLGVRAFRFSAFARLAIVRSRRG</sequence>
<protein>
    <submittedName>
        <fullName evidence="1">Uncharacterized protein</fullName>
    </submittedName>
</protein>
<evidence type="ECO:0000313" key="2">
    <source>
        <dbReference type="Proteomes" id="UP000054845"/>
    </source>
</evidence>
<reference evidence="1 2" key="1">
    <citation type="submission" date="2014-09" db="EMBL/GenBank/DDBJ databases">
        <authorList>
            <person name="Magalhaes I.L.F."/>
            <person name="Oliveira U."/>
            <person name="Santos F.R."/>
            <person name="Vidigal T.H.D.A."/>
            <person name="Brescovit A.D."/>
            <person name="Santos A.J."/>
        </authorList>
    </citation>
    <scope>NUCLEOTIDE SEQUENCE [LARGE SCALE GENOMIC DNA]</scope>
</reference>
<evidence type="ECO:0000313" key="1">
    <source>
        <dbReference type="EMBL" id="CEH18612.1"/>
    </source>
</evidence>
<name>A0A0P1BPW4_9BASI</name>
<accession>A0A0P1BPW4</accession>
<proteinExistence type="predicted"/>
<dbReference type="EMBL" id="CCYA01000275">
    <property type="protein sequence ID" value="CEH18612.1"/>
    <property type="molecule type" value="Genomic_DNA"/>
</dbReference>
<dbReference type="AlphaFoldDB" id="A0A0P1BPW4"/>
<dbReference type="Proteomes" id="UP000054845">
    <property type="component" value="Unassembled WGS sequence"/>
</dbReference>
<organism evidence="1 2">
    <name type="scientific">Ceraceosorus bombacis</name>
    <dbReference type="NCBI Taxonomy" id="401625"/>
    <lineage>
        <taxon>Eukaryota</taxon>
        <taxon>Fungi</taxon>
        <taxon>Dikarya</taxon>
        <taxon>Basidiomycota</taxon>
        <taxon>Ustilaginomycotina</taxon>
        <taxon>Exobasidiomycetes</taxon>
        <taxon>Ceraceosorales</taxon>
        <taxon>Ceraceosoraceae</taxon>
        <taxon>Ceraceosorus</taxon>
    </lineage>
</organism>
<keyword evidence="2" id="KW-1185">Reference proteome</keyword>